<evidence type="ECO:0000313" key="11">
    <source>
        <dbReference type="EMBL" id="KAL3317419.1"/>
    </source>
</evidence>
<evidence type="ECO:0000256" key="5">
    <source>
        <dbReference type="ARBA" id="ARBA00022824"/>
    </source>
</evidence>
<evidence type="ECO:0000256" key="8">
    <source>
        <dbReference type="ARBA" id="ARBA00040503"/>
    </source>
</evidence>
<dbReference type="FunFam" id="3.90.640.10:FF:000004">
    <property type="entry name" value="Heat shock 70 kDa protein 4"/>
    <property type="match status" value="1"/>
</dbReference>
<keyword evidence="12" id="KW-1185">Reference proteome</keyword>
<dbReference type="AlphaFoldDB" id="A0ABD2QD29"/>
<feature type="region of interest" description="Disordered" evidence="9">
    <location>
        <begin position="570"/>
        <end position="618"/>
    </location>
</feature>
<dbReference type="Gene3D" id="2.60.34.10">
    <property type="entry name" value="Substrate Binding Domain Of DNAk, Chain A, domain 1"/>
    <property type="match status" value="1"/>
</dbReference>
<evidence type="ECO:0000256" key="1">
    <source>
        <dbReference type="ARBA" id="ARBA00004319"/>
    </source>
</evidence>
<dbReference type="GO" id="GO:0005788">
    <property type="term" value="C:endoplasmic reticulum lumen"/>
    <property type="evidence" value="ECO:0007669"/>
    <property type="project" value="UniProtKB-SubCell"/>
</dbReference>
<dbReference type="Proteomes" id="UP001626550">
    <property type="component" value="Unassembled WGS sequence"/>
</dbReference>
<feature type="compositionally biased region" description="Polar residues" evidence="9">
    <location>
        <begin position="602"/>
        <end position="614"/>
    </location>
</feature>
<accession>A0ABD2QD29</accession>
<dbReference type="InterPro" id="IPR029047">
    <property type="entry name" value="HSP70_peptide-bd_sf"/>
</dbReference>
<organism evidence="11 12">
    <name type="scientific">Cichlidogyrus casuarinus</name>
    <dbReference type="NCBI Taxonomy" id="1844966"/>
    <lineage>
        <taxon>Eukaryota</taxon>
        <taxon>Metazoa</taxon>
        <taxon>Spiralia</taxon>
        <taxon>Lophotrochozoa</taxon>
        <taxon>Platyhelminthes</taxon>
        <taxon>Monogenea</taxon>
        <taxon>Monopisthocotylea</taxon>
        <taxon>Dactylogyridea</taxon>
        <taxon>Ancyrocephalidae</taxon>
        <taxon>Cichlidogyrus</taxon>
    </lineage>
</organism>
<evidence type="ECO:0000256" key="3">
    <source>
        <dbReference type="ARBA" id="ARBA00022729"/>
    </source>
</evidence>
<dbReference type="InterPro" id="IPR029048">
    <property type="entry name" value="HSP70_C_sf"/>
</dbReference>
<dbReference type="SUPFAM" id="SSF53067">
    <property type="entry name" value="Actin-like ATPase domain"/>
    <property type="match status" value="2"/>
</dbReference>
<dbReference type="Gene3D" id="3.90.640.10">
    <property type="entry name" value="Actin, Chain A, domain 4"/>
    <property type="match status" value="1"/>
</dbReference>
<comment type="similarity">
    <text evidence="2">Belongs to the heat shock protein 70 family.</text>
</comment>
<feature type="compositionally biased region" description="Basic and acidic residues" evidence="9">
    <location>
        <begin position="577"/>
        <end position="601"/>
    </location>
</feature>
<dbReference type="PROSITE" id="PS01036">
    <property type="entry name" value="HSP70_3"/>
    <property type="match status" value="1"/>
</dbReference>
<evidence type="ECO:0000256" key="10">
    <source>
        <dbReference type="SAM" id="SignalP"/>
    </source>
</evidence>
<dbReference type="GO" id="GO:0005524">
    <property type="term" value="F:ATP binding"/>
    <property type="evidence" value="ECO:0007669"/>
    <property type="project" value="UniProtKB-KW"/>
</dbReference>
<gene>
    <name evidence="11" type="ORF">Ciccas_003925</name>
</gene>
<evidence type="ECO:0000256" key="7">
    <source>
        <dbReference type="ARBA" id="ARBA00023186"/>
    </source>
</evidence>
<sequence length="933" mass="105267">MTLLKWLIFICFVIINLLSSSGKIIFYNNNLTPDALGTMAIDLGNEFMKVAIVKSGVPMEIALNKESKRKTPAIISFRNNERFFGSPAESIAVKYPANAYHYIPSLIGKTANDASVKLFQERFPFYDLTYDEEHAQLVFKQNGKIVFTVEELMAVMLQNARDIAESHSEESIKSAVITVPAHFKQAERRAIMRAAKMVNLDIHQLINENTAVALHFGVFRSKSISNEAQSYMFYNMGSQSTSATIATYILSKEKGIERPQLTILASASDITLGISEFAMRLRQHLAEAFKKQTKLDVFKNDRAMMKLFKEAKKVVTILSANAETFAQVEYLMDEKDFKLKVTRKDLEAMCEDLYERVKAVFDKTTETAGIPLDDIKEIILMGGGTRVPKVQETLISASGKKDLGKSINSDEAAALGAVYQAAFHSPGFKVKQFNVVDFNYYPISVSYKSRVSADSDELQDKTVLLYNKGNAFPQKRGLSISKMSGDMDLYVSYSGDLKSQNLTQIRLFNVTQAIEASLKEQAVMKGFKVHFNIDFSGIFSVTSVEARLEKNGAETEPKSTLESIGDKISDFFGGDNKNGDEATETKNSEKAAENSDKDKNSTKTTDSENTNSTVAEKKPKMISVSIPFEFENVDASTPSDEVMKQSKKKLEDMRTLEMNLIQLEKSRNDLESYIFNTRDRIEENKFKEFSVESDRKAILGALDLASQWYEDQGADTSKEEYDKQLLSIKDLVNPVETRIKEHRERPDAFESLLKSINTASGFHKSLDSIVKEPFAEKIFPNLTKDFGVFPYDRYLTDINKIIEDQVNKAFTENELSMFSKTIKDHQDWLDTAKANLEKHPKHEDAKVKVSEIVDKNGRIVRETTTIVDKLDNNQRTIKIQVSKWISNKRKELEEENKKAENVTKVEEPTSSEGSKEETDATEDIPTTTPRSDL</sequence>
<evidence type="ECO:0000256" key="6">
    <source>
        <dbReference type="ARBA" id="ARBA00022840"/>
    </source>
</evidence>
<dbReference type="CDD" id="cd10230">
    <property type="entry name" value="ASKHA_NBD_HSP70_HYOU1"/>
    <property type="match status" value="1"/>
</dbReference>
<dbReference type="PANTHER" id="PTHR45639">
    <property type="entry name" value="HSC70CB, ISOFORM G-RELATED"/>
    <property type="match status" value="1"/>
</dbReference>
<dbReference type="PANTHER" id="PTHR45639:SF3">
    <property type="entry name" value="HYPOXIA UP-REGULATED PROTEIN 1"/>
    <property type="match status" value="1"/>
</dbReference>
<dbReference type="Gene3D" id="3.30.420.40">
    <property type="match status" value="2"/>
</dbReference>
<keyword evidence="5" id="KW-0256">Endoplasmic reticulum</keyword>
<dbReference type="Pfam" id="PF00012">
    <property type="entry name" value="HSP70"/>
    <property type="match status" value="1"/>
</dbReference>
<keyword evidence="3 10" id="KW-0732">Signal</keyword>
<keyword evidence="7" id="KW-0143">Chaperone</keyword>
<dbReference type="PRINTS" id="PR00301">
    <property type="entry name" value="HEATSHOCK70"/>
</dbReference>
<reference evidence="11 12" key="1">
    <citation type="submission" date="2024-11" db="EMBL/GenBank/DDBJ databases">
        <title>Adaptive evolution of stress response genes in parasites aligns with host niche diversity.</title>
        <authorList>
            <person name="Hahn C."/>
            <person name="Resl P."/>
        </authorList>
    </citation>
    <scope>NUCLEOTIDE SEQUENCE [LARGE SCALE GENOMIC DNA]</scope>
    <source>
        <strain evidence="11">EGGRZ-B1_66</strain>
        <tissue evidence="11">Body</tissue>
    </source>
</reference>
<name>A0ABD2QD29_9PLAT</name>
<feature type="compositionally biased region" description="Basic and acidic residues" evidence="9">
    <location>
        <begin position="890"/>
        <end position="918"/>
    </location>
</feature>
<feature type="signal peptide" evidence="10">
    <location>
        <begin position="1"/>
        <end position="22"/>
    </location>
</feature>
<dbReference type="EMBL" id="JBJKFK010000385">
    <property type="protein sequence ID" value="KAL3317419.1"/>
    <property type="molecule type" value="Genomic_DNA"/>
</dbReference>
<dbReference type="InterPro" id="IPR013126">
    <property type="entry name" value="Hsp_70_fam"/>
</dbReference>
<protein>
    <recommendedName>
        <fullName evidence="8">Hypoxia up-regulated protein 1</fullName>
    </recommendedName>
</protein>
<dbReference type="InterPro" id="IPR043129">
    <property type="entry name" value="ATPase_NBD"/>
</dbReference>
<dbReference type="Gene3D" id="1.20.1270.10">
    <property type="match status" value="1"/>
</dbReference>
<feature type="compositionally biased region" description="Polar residues" evidence="9">
    <location>
        <begin position="924"/>
        <end position="933"/>
    </location>
</feature>
<comment type="subcellular location">
    <subcellularLocation>
        <location evidence="1">Endoplasmic reticulum lumen</location>
    </subcellularLocation>
</comment>
<evidence type="ECO:0000313" key="12">
    <source>
        <dbReference type="Proteomes" id="UP001626550"/>
    </source>
</evidence>
<dbReference type="Gene3D" id="3.30.30.30">
    <property type="match status" value="1"/>
</dbReference>
<dbReference type="InterPro" id="IPR018181">
    <property type="entry name" value="Heat_shock_70_CS"/>
</dbReference>
<proteinExistence type="inferred from homology"/>
<evidence type="ECO:0000256" key="2">
    <source>
        <dbReference type="ARBA" id="ARBA00007381"/>
    </source>
</evidence>
<comment type="caution">
    <text evidence="11">The sequence shown here is derived from an EMBL/GenBank/DDBJ whole genome shotgun (WGS) entry which is preliminary data.</text>
</comment>
<keyword evidence="4" id="KW-0547">Nucleotide-binding</keyword>
<dbReference type="SUPFAM" id="SSF100934">
    <property type="entry name" value="Heat shock protein 70kD (HSP70), C-terminal subdomain"/>
    <property type="match status" value="1"/>
</dbReference>
<evidence type="ECO:0000256" key="4">
    <source>
        <dbReference type="ARBA" id="ARBA00022741"/>
    </source>
</evidence>
<keyword evidence="6" id="KW-0067">ATP-binding</keyword>
<feature type="chain" id="PRO_5044775975" description="Hypoxia up-regulated protein 1" evidence="10">
    <location>
        <begin position="23"/>
        <end position="933"/>
    </location>
</feature>
<feature type="region of interest" description="Disordered" evidence="9">
    <location>
        <begin position="890"/>
        <end position="933"/>
    </location>
</feature>
<evidence type="ECO:0000256" key="9">
    <source>
        <dbReference type="SAM" id="MobiDB-lite"/>
    </source>
</evidence>